<evidence type="ECO:0000256" key="9">
    <source>
        <dbReference type="PROSITE-ProRule" id="PRU00409"/>
    </source>
</evidence>
<evidence type="ECO:0000259" key="11">
    <source>
        <dbReference type="PROSITE" id="PS50975"/>
    </source>
</evidence>
<evidence type="ECO:0000256" key="8">
    <source>
        <dbReference type="ARBA" id="ARBA00023268"/>
    </source>
</evidence>
<dbReference type="InterPro" id="IPR029045">
    <property type="entry name" value="ClpP/crotonase-like_dom_sf"/>
</dbReference>
<evidence type="ECO:0000259" key="10">
    <source>
        <dbReference type="PROSITE" id="PS50968"/>
    </source>
</evidence>
<dbReference type="PANTHER" id="PTHR48095">
    <property type="entry name" value="PYRUVATE CARBOXYLASE SUBUNIT A"/>
    <property type="match status" value="1"/>
</dbReference>
<keyword evidence="16" id="KW-1185">Reference proteome</keyword>
<evidence type="ECO:0000259" key="13">
    <source>
        <dbReference type="PROSITE" id="PS50980"/>
    </source>
</evidence>
<keyword evidence="7" id="KW-0092">Biotin</keyword>
<dbReference type="Pfam" id="PF01039">
    <property type="entry name" value="Carboxyl_trans"/>
    <property type="match status" value="1"/>
</dbReference>
<evidence type="ECO:0000256" key="6">
    <source>
        <dbReference type="ARBA" id="ARBA00022840"/>
    </source>
</evidence>
<dbReference type="Pfam" id="PF02786">
    <property type="entry name" value="CPSase_L_D2"/>
    <property type="match status" value="1"/>
</dbReference>
<dbReference type="InterPro" id="IPR005481">
    <property type="entry name" value="BC-like_N"/>
</dbReference>
<dbReference type="InterPro" id="IPR011762">
    <property type="entry name" value="COA_CT_N"/>
</dbReference>
<dbReference type="PROSITE" id="PS50979">
    <property type="entry name" value="BC"/>
    <property type="match status" value="1"/>
</dbReference>
<feature type="domain" description="Lipoyl-binding" evidence="10">
    <location>
        <begin position="484"/>
        <end position="562"/>
    </location>
</feature>
<dbReference type="InterPro" id="IPR051602">
    <property type="entry name" value="ACC_Biotin_Carboxylase"/>
</dbReference>
<keyword evidence="8" id="KW-0511">Multifunctional enzyme</keyword>
<dbReference type="PANTHER" id="PTHR48095:SF5">
    <property type="entry name" value="BLL7292 PROTEIN"/>
    <property type="match status" value="1"/>
</dbReference>
<feature type="domain" description="ATP-grasp" evidence="11">
    <location>
        <begin position="119"/>
        <end position="319"/>
    </location>
</feature>
<dbReference type="Pfam" id="PF00289">
    <property type="entry name" value="Biotin_carb_N"/>
    <property type="match status" value="1"/>
</dbReference>
<dbReference type="PROSITE" id="PS50989">
    <property type="entry name" value="COA_CT_CTER"/>
    <property type="match status" value="1"/>
</dbReference>
<feature type="domain" description="CoA carboxyltransferase C-terminal" evidence="14">
    <location>
        <begin position="846"/>
        <end position="1074"/>
    </location>
</feature>
<evidence type="ECO:0000256" key="5">
    <source>
        <dbReference type="ARBA" id="ARBA00022741"/>
    </source>
</evidence>
<comment type="caution">
    <text evidence="15">The sequence shown here is derived from an EMBL/GenBank/DDBJ whole genome shotgun (WGS) entry which is preliminary data.</text>
</comment>
<dbReference type="Proteomes" id="UP000664761">
    <property type="component" value="Unassembled WGS sequence"/>
</dbReference>
<dbReference type="InterPro" id="IPR011054">
    <property type="entry name" value="Rudment_hybrid_motif"/>
</dbReference>
<evidence type="ECO:0000259" key="14">
    <source>
        <dbReference type="PROSITE" id="PS50989"/>
    </source>
</evidence>
<feature type="domain" description="CoA carboxyltransferase N-terminal" evidence="13">
    <location>
        <begin position="576"/>
        <end position="836"/>
    </location>
</feature>
<dbReference type="SMART" id="SM00878">
    <property type="entry name" value="Biotin_carb_C"/>
    <property type="match status" value="1"/>
</dbReference>
<dbReference type="SUPFAM" id="SSF51230">
    <property type="entry name" value="Single hybrid motif"/>
    <property type="match status" value="1"/>
</dbReference>
<evidence type="ECO:0000313" key="16">
    <source>
        <dbReference type="Proteomes" id="UP000664761"/>
    </source>
</evidence>
<dbReference type="InterPro" id="IPR034733">
    <property type="entry name" value="AcCoA_carboxyl_beta"/>
</dbReference>
<sequence>MFKKILIANRGEVAIRIARAASEMGIGTVAVFAPEDAESLHLSQADQAVALPGRGAAAYLDIAAVIEVAVEAGCDAIHPGYGFLSESAEFARGCANAQLTFIGPRPEALALLGDKGRARRLARELGVPLAEGSVGETDLEEARQIMEGFGGRPAMIKALAGGGGRGMRVVDQIADLEDAFVRAGSEAQAAFGSSALYIEELIRPSRHVEIQIAGDAEDNVIHLFERECSLQRRQQKLIEFAPAPNLDPALRNRIAEAAVELARAAKIHTLCTMEFLIDTTQESGRFVFMEANPRLQVEHTVTEEVMGVDLVQTQIRLAAGQSLASMGLTQENIGRPRGMAVQMRVNMERISADGTTMPTGGTLRAYGPPGGAGIRVESFGYSGYKTTSAFDSLLAKVIAFAPSGKLNDVLSRGYRALSEFHIEGVETNLGFLQSLLQRPETRAGDMDTGLVERCAKAIVEADEQHPQLFCHTHVQEGASQVGNPAEIVGPEGTAAMNAPVGGLLVDILIAEGESVAKGRKVAVIEAMKMEHVITAEHSGVVRIVSGTKGVTIEPGQSLYFFDPVELDGTESEIAEEDEVDTSTAQAIESARSTKLAIMDEQRPDAVAKQHKRGSLMARERIEYLCDAGSFKEIGSLVRNPALTSPAPADGIVAGSARIDGRPVMVVSQDFTVYGGSAGHLGSDKMLRIVQLSEKYGCPLVMLLDGGGHRIQDGQNSRSYARSRELFATFARMTGWVPIVSAVLGFGFAANTNYSAMADLVLMVKGKSTMGLAGPALVKAGTGEVIDANDLGGAERQVDRNGLADLGVESEEEALDTLKHFLSYLPSNAQSPANSIETGSIAEDQSRLDKIVSANTRKAYDMRQVIEVLSDKESVFEIKPTFAQNIITALARIDGRPVGFIANQPLHLSGMLNSNACEKAARFISLCDAYGIPLIYLADIPGMSIGSPAEDTNLGRRSAKMLFELGNATVPRISVVLRKGYGLGYLAMAGGRSFDADACFIWPTAEICAMSVEGSVDVAYSKKYLNAPDPMARRQELIDEIRSEVDPIKAAEGFGVDELIEPSETRSRIIDILARAPARRPSRQPPKFRSISPI</sequence>
<dbReference type="Pfam" id="PF00364">
    <property type="entry name" value="Biotin_lipoyl"/>
    <property type="match status" value="1"/>
</dbReference>
<dbReference type="Gene3D" id="3.40.50.20">
    <property type="match status" value="1"/>
</dbReference>
<dbReference type="InterPro" id="IPR011764">
    <property type="entry name" value="Biotin_carboxylation_dom"/>
</dbReference>
<feature type="domain" description="Biotin carboxylation" evidence="12">
    <location>
        <begin position="1"/>
        <end position="456"/>
    </location>
</feature>
<evidence type="ECO:0000256" key="4">
    <source>
        <dbReference type="ARBA" id="ARBA00022598"/>
    </source>
</evidence>
<evidence type="ECO:0000256" key="7">
    <source>
        <dbReference type="ARBA" id="ARBA00023267"/>
    </source>
</evidence>
<keyword evidence="4" id="KW-0436">Ligase</keyword>
<dbReference type="InterPro" id="IPR001882">
    <property type="entry name" value="Biotin_BS"/>
</dbReference>
<keyword evidence="5 9" id="KW-0547">Nucleotide-binding</keyword>
<accession>A0ABS3F9X1</accession>
<evidence type="ECO:0000313" key="15">
    <source>
        <dbReference type="EMBL" id="MBO0334737.1"/>
    </source>
</evidence>
<reference evidence="15 16" key="1">
    <citation type="submission" date="2021-03" db="EMBL/GenBank/DDBJ databases">
        <title>Sneathiella sp. CAU 1612 isolated from Kang Won-do.</title>
        <authorList>
            <person name="Kim W."/>
        </authorList>
    </citation>
    <scope>NUCLEOTIDE SEQUENCE [LARGE SCALE GENOMIC DNA]</scope>
    <source>
        <strain evidence="15 16">CAU 1612</strain>
    </source>
</reference>
<evidence type="ECO:0000256" key="1">
    <source>
        <dbReference type="ARBA" id="ARBA00001953"/>
    </source>
</evidence>
<comment type="cofactor">
    <cofactor evidence="1">
        <name>biotin</name>
        <dbReference type="ChEBI" id="CHEBI:57586"/>
    </cofactor>
</comment>
<dbReference type="PROSITE" id="PS50980">
    <property type="entry name" value="COA_CT_NTER"/>
    <property type="match status" value="1"/>
</dbReference>
<dbReference type="InterPro" id="IPR005479">
    <property type="entry name" value="CPAse_ATP-bd"/>
</dbReference>
<dbReference type="EMBL" id="JAFLNC010000004">
    <property type="protein sequence ID" value="MBO0334737.1"/>
    <property type="molecule type" value="Genomic_DNA"/>
</dbReference>
<dbReference type="PROSITE" id="PS00188">
    <property type="entry name" value="BIOTIN"/>
    <property type="match status" value="1"/>
</dbReference>
<dbReference type="RefSeq" id="WP_207046846.1">
    <property type="nucleotide sequence ID" value="NZ_JAFLNC010000004.1"/>
</dbReference>
<dbReference type="InterPro" id="IPR011761">
    <property type="entry name" value="ATP-grasp"/>
</dbReference>
<evidence type="ECO:0000256" key="3">
    <source>
        <dbReference type="ARBA" id="ARBA00013058"/>
    </source>
</evidence>
<dbReference type="InterPro" id="IPR011763">
    <property type="entry name" value="COA_CT_C"/>
</dbReference>
<protein>
    <recommendedName>
        <fullName evidence="3">acetyl-CoA carboxylase</fullName>
        <ecNumber evidence="3">6.4.1.2</ecNumber>
    </recommendedName>
</protein>
<dbReference type="PROSITE" id="PS50975">
    <property type="entry name" value="ATP_GRASP"/>
    <property type="match status" value="1"/>
</dbReference>
<dbReference type="Gene3D" id="2.40.50.100">
    <property type="match status" value="1"/>
</dbReference>
<dbReference type="InterPro" id="IPR011053">
    <property type="entry name" value="Single_hybrid_motif"/>
</dbReference>
<dbReference type="InterPro" id="IPR013815">
    <property type="entry name" value="ATP_grasp_subdomain_1"/>
</dbReference>
<dbReference type="SUPFAM" id="SSF52440">
    <property type="entry name" value="PreATP-grasp domain"/>
    <property type="match status" value="1"/>
</dbReference>
<dbReference type="CDD" id="cd06850">
    <property type="entry name" value="biotinyl_domain"/>
    <property type="match status" value="1"/>
</dbReference>
<dbReference type="InterPro" id="IPR005482">
    <property type="entry name" value="Biotin_COase_C"/>
</dbReference>
<dbReference type="Pfam" id="PF02785">
    <property type="entry name" value="Biotin_carb_C"/>
    <property type="match status" value="1"/>
</dbReference>
<dbReference type="InterPro" id="IPR016185">
    <property type="entry name" value="PreATP-grasp_dom_sf"/>
</dbReference>
<dbReference type="SUPFAM" id="SSF51246">
    <property type="entry name" value="Rudiment single hybrid motif"/>
    <property type="match status" value="1"/>
</dbReference>
<comment type="pathway">
    <text evidence="2">Lipid metabolism; malonyl-CoA biosynthesis; malonyl-CoA from acetyl-CoA: step 1/1.</text>
</comment>
<evidence type="ECO:0000256" key="2">
    <source>
        <dbReference type="ARBA" id="ARBA00004956"/>
    </source>
</evidence>
<dbReference type="SUPFAM" id="SSF56059">
    <property type="entry name" value="Glutathione synthetase ATP-binding domain-like"/>
    <property type="match status" value="1"/>
</dbReference>
<proteinExistence type="predicted"/>
<dbReference type="SUPFAM" id="SSF52096">
    <property type="entry name" value="ClpP/crotonase"/>
    <property type="match status" value="2"/>
</dbReference>
<dbReference type="Gene3D" id="3.30.1490.20">
    <property type="entry name" value="ATP-grasp fold, A domain"/>
    <property type="match status" value="1"/>
</dbReference>
<dbReference type="PROSITE" id="PS50968">
    <property type="entry name" value="BIOTINYL_LIPOYL"/>
    <property type="match status" value="1"/>
</dbReference>
<dbReference type="InterPro" id="IPR000089">
    <property type="entry name" value="Biotin_lipoyl"/>
</dbReference>
<dbReference type="Gene3D" id="3.90.226.10">
    <property type="entry name" value="2-enoyl-CoA Hydratase, Chain A, domain 1"/>
    <property type="match status" value="2"/>
</dbReference>
<evidence type="ECO:0000259" key="12">
    <source>
        <dbReference type="PROSITE" id="PS50979"/>
    </source>
</evidence>
<organism evidence="15 16">
    <name type="scientific">Sneathiella sedimenti</name>
    <dbReference type="NCBI Taxonomy" id="2816034"/>
    <lineage>
        <taxon>Bacteria</taxon>
        <taxon>Pseudomonadati</taxon>
        <taxon>Pseudomonadota</taxon>
        <taxon>Alphaproteobacteria</taxon>
        <taxon>Sneathiellales</taxon>
        <taxon>Sneathiellaceae</taxon>
        <taxon>Sneathiella</taxon>
    </lineage>
</organism>
<dbReference type="EC" id="6.4.1.2" evidence="3"/>
<gene>
    <name evidence="15" type="ORF">J0X12_14010</name>
</gene>
<name>A0ABS3F9X1_9PROT</name>
<keyword evidence="6 9" id="KW-0067">ATP-binding</keyword>
<dbReference type="PROSITE" id="PS00867">
    <property type="entry name" value="CPSASE_2"/>
    <property type="match status" value="1"/>
</dbReference>
<dbReference type="Gene3D" id="3.30.470.20">
    <property type="entry name" value="ATP-grasp fold, B domain"/>
    <property type="match status" value="1"/>
</dbReference>